<dbReference type="Pfam" id="PF00083">
    <property type="entry name" value="Sugar_tr"/>
    <property type="match status" value="1"/>
</dbReference>
<dbReference type="AlphaFoldDB" id="A0AA37P8D4"/>
<dbReference type="GO" id="GO:0005351">
    <property type="term" value="F:carbohydrate:proton symporter activity"/>
    <property type="evidence" value="ECO:0007669"/>
    <property type="project" value="TreeGrafter"/>
</dbReference>
<keyword evidence="8" id="KW-0813">Transport</keyword>
<protein>
    <submittedName>
        <fullName evidence="8">High-affinity glucose transporter SNF3</fullName>
    </submittedName>
</protein>
<evidence type="ECO:0000313" key="8">
    <source>
        <dbReference type="EMBL" id="GKT47531.1"/>
    </source>
</evidence>
<keyword evidence="5 6" id="KW-0472">Membrane</keyword>
<dbReference type="Proteomes" id="UP001055115">
    <property type="component" value="Unassembled WGS sequence"/>
</dbReference>
<dbReference type="InterPro" id="IPR005828">
    <property type="entry name" value="MFS_sugar_transport-like"/>
</dbReference>
<dbReference type="EMBL" id="BQXU01000020">
    <property type="protein sequence ID" value="GKT47531.1"/>
    <property type="molecule type" value="Genomic_DNA"/>
</dbReference>
<sequence>MSSTDRANLSANIVSTLQAGCFVGALLAAQAADKFGRRPVLIWAAGGISVIGVILQAAASGHLAAMYVGRFISGFGTGFASMVNPLYVAENALELFAVV</sequence>
<keyword evidence="3 6" id="KW-0812">Transmembrane</keyword>
<feature type="transmembrane region" description="Helical" evidence="6">
    <location>
        <begin position="71"/>
        <end position="89"/>
    </location>
</feature>
<dbReference type="SUPFAM" id="SSF103473">
    <property type="entry name" value="MFS general substrate transporter"/>
    <property type="match status" value="1"/>
</dbReference>
<keyword evidence="8" id="KW-0762">Sugar transport</keyword>
<feature type="domain" description="Major facilitator superfamily (MFS) profile" evidence="7">
    <location>
        <begin position="1"/>
        <end position="99"/>
    </location>
</feature>
<evidence type="ECO:0000256" key="6">
    <source>
        <dbReference type="SAM" id="Phobius"/>
    </source>
</evidence>
<name>A0AA37P8D4_9PEZI</name>
<evidence type="ECO:0000256" key="4">
    <source>
        <dbReference type="ARBA" id="ARBA00022989"/>
    </source>
</evidence>
<dbReference type="InterPro" id="IPR020846">
    <property type="entry name" value="MFS_dom"/>
</dbReference>
<gene>
    <name evidence="8" type="ORF">ColSpa_07712</name>
</gene>
<dbReference type="PANTHER" id="PTHR48022">
    <property type="entry name" value="PLASTIDIC GLUCOSE TRANSPORTER 4"/>
    <property type="match status" value="1"/>
</dbReference>
<dbReference type="PANTHER" id="PTHR48022:SF21">
    <property type="entry name" value="QUINATE TRANSPORTER, PUTATIVE (AFU_ORTHOLOGUE AFUA_6G06960)-RELATED"/>
    <property type="match status" value="1"/>
</dbReference>
<dbReference type="RefSeq" id="XP_049129881.1">
    <property type="nucleotide sequence ID" value="XM_049273924.1"/>
</dbReference>
<evidence type="ECO:0000256" key="3">
    <source>
        <dbReference type="ARBA" id="ARBA00022692"/>
    </source>
</evidence>
<dbReference type="Gene3D" id="1.20.1250.20">
    <property type="entry name" value="MFS general substrate transporter like domains"/>
    <property type="match status" value="1"/>
</dbReference>
<evidence type="ECO:0000256" key="5">
    <source>
        <dbReference type="ARBA" id="ARBA00023136"/>
    </source>
</evidence>
<keyword evidence="4 6" id="KW-1133">Transmembrane helix</keyword>
<feature type="transmembrane region" description="Helical" evidence="6">
    <location>
        <begin position="41"/>
        <end position="59"/>
    </location>
</feature>
<dbReference type="InterPro" id="IPR050360">
    <property type="entry name" value="MFS_Sugar_Transporters"/>
</dbReference>
<dbReference type="InterPro" id="IPR036259">
    <property type="entry name" value="MFS_trans_sf"/>
</dbReference>
<accession>A0AA37P8D4</accession>
<dbReference type="GeneID" id="73328514"/>
<organism evidence="8 9">
    <name type="scientific">Colletotrichum spaethianum</name>
    <dbReference type="NCBI Taxonomy" id="700344"/>
    <lineage>
        <taxon>Eukaryota</taxon>
        <taxon>Fungi</taxon>
        <taxon>Dikarya</taxon>
        <taxon>Ascomycota</taxon>
        <taxon>Pezizomycotina</taxon>
        <taxon>Sordariomycetes</taxon>
        <taxon>Hypocreomycetidae</taxon>
        <taxon>Glomerellales</taxon>
        <taxon>Glomerellaceae</taxon>
        <taxon>Colletotrichum</taxon>
        <taxon>Colletotrichum spaethianum species complex</taxon>
    </lineage>
</organism>
<dbReference type="PROSITE" id="PS00216">
    <property type="entry name" value="SUGAR_TRANSPORT_1"/>
    <property type="match status" value="1"/>
</dbReference>
<evidence type="ECO:0000259" key="7">
    <source>
        <dbReference type="PROSITE" id="PS50850"/>
    </source>
</evidence>
<evidence type="ECO:0000313" key="9">
    <source>
        <dbReference type="Proteomes" id="UP001055115"/>
    </source>
</evidence>
<dbReference type="InterPro" id="IPR005829">
    <property type="entry name" value="Sugar_transporter_CS"/>
</dbReference>
<proteinExistence type="inferred from homology"/>
<reference evidence="8 9" key="1">
    <citation type="submission" date="2022-03" db="EMBL/GenBank/DDBJ databases">
        <title>Genome data of Colletotrichum spp.</title>
        <authorList>
            <person name="Utami Y.D."/>
            <person name="Hiruma K."/>
        </authorList>
    </citation>
    <scope>NUCLEOTIDE SEQUENCE [LARGE SCALE GENOMIC DNA]</scope>
    <source>
        <strain evidence="8 9">MAFF 239500</strain>
    </source>
</reference>
<evidence type="ECO:0000256" key="2">
    <source>
        <dbReference type="ARBA" id="ARBA00010992"/>
    </source>
</evidence>
<dbReference type="PROSITE" id="PS50850">
    <property type="entry name" value="MFS"/>
    <property type="match status" value="1"/>
</dbReference>
<comment type="subcellular location">
    <subcellularLocation>
        <location evidence="1">Membrane</location>
        <topology evidence="1">Multi-pass membrane protein</topology>
    </subcellularLocation>
</comment>
<evidence type="ECO:0000256" key="1">
    <source>
        <dbReference type="ARBA" id="ARBA00004141"/>
    </source>
</evidence>
<keyword evidence="9" id="KW-1185">Reference proteome</keyword>
<comment type="caution">
    <text evidence="8">The sequence shown here is derived from an EMBL/GenBank/DDBJ whole genome shotgun (WGS) entry which is preliminary data.</text>
</comment>
<comment type="similarity">
    <text evidence="2">Belongs to the major facilitator superfamily. Sugar transporter (TC 2.A.1.1) family.</text>
</comment>
<dbReference type="GO" id="GO:0016020">
    <property type="term" value="C:membrane"/>
    <property type="evidence" value="ECO:0007669"/>
    <property type="project" value="UniProtKB-SubCell"/>
</dbReference>